<dbReference type="EMBL" id="CP120682">
    <property type="protein sequence ID" value="WKN39060.1"/>
    <property type="molecule type" value="Genomic_DNA"/>
</dbReference>
<reference evidence="1" key="2">
    <citation type="journal article" date="2024" name="Antonie Van Leeuwenhoek">
        <title>Roseihalotalea indica gen. nov., sp. nov., a halophilic Bacteroidetes from mesopelagic Southwest Indian Ocean with higher carbohydrate metabolic potential.</title>
        <authorList>
            <person name="Chen B."/>
            <person name="Zhang M."/>
            <person name="Lin D."/>
            <person name="Ye J."/>
            <person name="Tang K."/>
        </authorList>
    </citation>
    <scope>NUCLEOTIDE SEQUENCE</scope>
    <source>
        <strain evidence="1">TK19036</strain>
    </source>
</reference>
<reference evidence="1" key="1">
    <citation type="journal article" date="2023" name="Comput. Struct. Biotechnol. J.">
        <title>Discovery of a novel marine Bacteroidetes with a rich repertoire of carbohydrate-active enzymes.</title>
        <authorList>
            <person name="Chen B."/>
            <person name="Liu G."/>
            <person name="Chen Q."/>
            <person name="Wang H."/>
            <person name="Liu L."/>
            <person name="Tang K."/>
        </authorList>
    </citation>
    <scope>NUCLEOTIDE SEQUENCE</scope>
    <source>
        <strain evidence="1">TK19036</strain>
    </source>
</reference>
<proteinExistence type="predicted"/>
<name>A0AA49GTS4_9BACT</name>
<protein>
    <submittedName>
        <fullName evidence="1">Uncharacterized protein</fullName>
    </submittedName>
</protein>
<organism evidence="1">
    <name type="scientific">Roseihalotalea indica</name>
    <dbReference type="NCBI Taxonomy" id="2867963"/>
    <lineage>
        <taxon>Bacteria</taxon>
        <taxon>Pseudomonadati</taxon>
        <taxon>Bacteroidota</taxon>
        <taxon>Cytophagia</taxon>
        <taxon>Cytophagales</taxon>
        <taxon>Catalimonadaceae</taxon>
        <taxon>Roseihalotalea</taxon>
    </lineage>
</organism>
<sequence length="139" mass="16041">MQIENIKGLIVLVSIGREETQHFVPAWTPWLQHHFPQWAMIDIDNRSDPMFLSYVQKAMTEHKHTLFLIDIKTSEEEGSLGGVFSLLQQVVRDRANQPSVILHGKHGTIEKMGRAFQEFYQALSEEETKKTLNLVLGRQ</sequence>
<dbReference type="AlphaFoldDB" id="A0AA49GTS4"/>
<accession>A0AA49GTS4</accession>
<gene>
    <name evidence="1" type="ORF">K4G66_10160</name>
</gene>
<evidence type="ECO:0000313" key="1">
    <source>
        <dbReference type="EMBL" id="WKN39060.1"/>
    </source>
</evidence>